<keyword evidence="6 7" id="KW-0057">Aromatic amino acid biosynthesis</keyword>
<evidence type="ECO:0000259" key="8">
    <source>
        <dbReference type="Pfam" id="PF01262"/>
    </source>
</evidence>
<comment type="pathway">
    <text evidence="1 7">Metabolic intermediate biosynthesis; chorismate biosynthesis; chorismate from D-erythrose 4-phosphate and phosphoenolpyruvate: step 4/7.</text>
</comment>
<organism evidence="11 12">
    <name type="scientific">Lentilactobacillus raoultii</name>
    <dbReference type="NCBI Taxonomy" id="1987503"/>
    <lineage>
        <taxon>Bacteria</taxon>
        <taxon>Bacillati</taxon>
        <taxon>Bacillota</taxon>
        <taxon>Bacilli</taxon>
        <taxon>Lactobacillales</taxon>
        <taxon>Lactobacillaceae</taxon>
        <taxon>Lentilactobacillus</taxon>
    </lineage>
</organism>
<dbReference type="CDD" id="cd01065">
    <property type="entry name" value="NAD_bind_Shikimate_DH"/>
    <property type="match status" value="1"/>
</dbReference>
<dbReference type="InterPro" id="IPR041121">
    <property type="entry name" value="SDH_C"/>
</dbReference>
<feature type="binding site" evidence="7">
    <location>
        <position position="230"/>
    </location>
    <ligand>
        <name>shikimate</name>
        <dbReference type="ChEBI" id="CHEBI:36208"/>
    </ligand>
</feature>
<comment type="caution">
    <text evidence="11">The sequence shown here is derived from an EMBL/GenBank/DDBJ whole genome shotgun (WGS) entry which is preliminary data.</text>
</comment>
<evidence type="ECO:0000256" key="6">
    <source>
        <dbReference type="ARBA" id="ARBA00023141"/>
    </source>
</evidence>
<keyword evidence="3 7" id="KW-0028">Amino-acid biosynthesis</keyword>
<evidence type="ECO:0000313" key="12">
    <source>
        <dbReference type="Proteomes" id="UP001597156"/>
    </source>
</evidence>
<comment type="subunit">
    <text evidence="7">Homodimer.</text>
</comment>
<dbReference type="SUPFAM" id="SSF51735">
    <property type="entry name" value="NAD(P)-binding Rossmann-fold domains"/>
    <property type="match status" value="1"/>
</dbReference>
<dbReference type="Pfam" id="PF08501">
    <property type="entry name" value="Shikimate_dh_N"/>
    <property type="match status" value="1"/>
</dbReference>
<feature type="binding site" evidence="7">
    <location>
        <begin position="19"/>
        <end position="21"/>
    </location>
    <ligand>
        <name>shikimate</name>
        <dbReference type="ChEBI" id="CHEBI:36208"/>
    </ligand>
</feature>
<gene>
    <name evidence="7 11" type="primary">aroE</name>
    <name evidence="11" type="ORF">ACFQ22_14390</name>
</gene>
<keyword evidence="5 7" id="KW-0560">Oxidoreductase</keyword>
<feature type="domain" description="SDH C-terminal" evidence="10">
    <location>
        <begin position="251"/>
        <end position="280"/>
    </location>
</feature>
<dbReference type="Gene3D" id="3.40.50.720">
    <property type="entry name" value="NAD(P)-binding Rossmann-like Domain"/>
    <property type="match status" value="1"/>
</dbReference>
<proteinExistence type="inferred from homology"/>
<dbReference type="Gene3D" id="3.40.50.10860">
    <property type="entry name" value="Leucine Dehydrogenase, chain A, domain 1"/>
    <property type="match status" value="1"/>
</dbReference>
<dbReference type="Proteomes" id="UP001597156">
    <property type="component" value="Unassembled WGS sequence"/>
</dbReference>
<dbReference type="GO" id="GO:0004764">
    <property type="term" value="F:shikimate 3-dehydrogenase (NADP+) activity"/>
    <property type="evidence" value="ECO:0007669"/>
    <property type="project" value="UniProtKB-EC"/>
</dbReference>
<feature type="binding site" evidence="7">
    <location>
        <begin position="130"/>
        <end position="134"/>
    </location>
    <ligand>
        <name>NADP(+)</name>
        <dbReference type="ChEBI" id="CHEBI:58349"/>
    </ligand>
</feature>
<dbReference type="InterPro" id="IPR036291">
    <property type="entry name" value="NAD(P)-bd_dom_sf"/>
</dbReference>
<comment type="function">
    <text evidence="7">Involved in the biosynthesis of the chorismate, which leads to the biosynthesis of aromatic amino acids. Catalyzes the reversible NADPH linked reduction of 3-dehydroshikimate (DHSA) to yield shikimate (SA).</text>
</comment>
<dbReference type="RefSeq" id="WP_121978751.1">
    <property type="nucleotide sequence ID" value="NZ_JBHTLH010000044.1"/>
</dbReference>
<dbReference type="InterPro" id="IPR011342">
    <property type="entry name" value="Shikimate_DH"/>
</dbReference>
<feature type="binding site" evidence="7">
    <location>
        <position position="228"/>
    </location>
    <ligand>
        <name>NADP(+)</name>
        <dbReference type="ChEBI" id="CHEBI:58349"/>
    </ligand>
</feature>
<feature type="binding site" evidence="7">
    <location>
        <position position="106"/>
    </location>
    <ligand>
        <name>shikimate</name>
        <dbReference type="ChEBI" id="CHEBI:36208"/>
    </ligand>
</feature>
<evidence type="ECO:0000256" key="7">
    <source>
        <dbReference type="HAMAP-Rule" id="MF_00222"/>
    </source>
</evidence>
<dbReference type="EMBL" id="JBHTLH010000044">
    <property type="protein sequence ID" value="MFD1126529.1"/>
    <property type="molecule type" value="Genomic_DNA"/>
</dbReference>
<keyword evidence="4 7" id="KW-0521">NADP</keyword>
<comment type="catalytic activity">
    <reaction evidence="7">
        <text>shikimate + NADP(+) = 3-dehydroshikimate + NADPH + H(+)</text>
        <dbReference type="Rhea" id="RHEA:17737"/>
        <dbReference type="ChEBI" id="CHEBI:15378"/>
        <dbReference type="ChEBI" id="CHEBI:16630"/>
        <dbReference type="ChEBI" id="CHEBI:36208"/>
        <dbReference type="ChEBI" id="CHEBI:57783"/>
        <dbReference type="ChEBI" id="CHEBI:58349"/>
        <dbReference type="EC" id="1.1.1.25"/>
    </reaction>
</comment>
<dbReference type="Pfam" id="PF01262">
    <property type="entry name" value="AlaDh_PNT_C"/>
    <property type="match status" value="1"/>
</dbReference>
<protein>
    <recommendedName>
        <fullName evidence="2 7">Shikimate dehydrogenase (NADP(+))</fullName>
        <shortName evidence="7">SDH</shortName>
        <ecNumber evidence="2 7">1.1.1.25</ecNumber>
    </recommendedName>
</protein>
<evidence type="ECO:0000256" key="4">
    <source>
        <dbReference type="ARBA" id="ARBA00022857"/>
    </source>
</evidence>
<accession>A0ABW3PGT6</accession>
<dbReference type="PANTHER" id="PTHR21089">
    <property type="entry name" value="SHIKIMATE DEHYDROGENASE"/>
    <property type="match status" value="1"/>
</dbReference>
<evidence type="ECO:0000313" key="11">
    <source>
        <dbReference type="EMBL" id="MFD1126529.1"/>
    </source>
</evidence>
<keyword evidence="12" id="KW-1185">Reference proteome</keyword>
<dbReference type="HAMAP" id="MF_00222">
    <property type="entry name" value="Shikimate_DH_AroE"/>
    <property type="match status" value="1"/>
</dbReference>
<feature type="binding site" evidence="7">
    <location>
        <position position="258"/>
    </location>
    <ligand>
        <name>shikimate</name>
        <dbReference type="ChEBI" id="CHEBI:36208"/>
    </ligand>
</feature>
<reference evidence="12" key="1">
    <citation type="journal article" date="2019" name="Int. J. Syst. Evol. Microbiol.">
        <title>The Global Catalogue of Microorganisms (GCM) 10K type strain sequencing project: providing services to taxonomists for standard genome sequencing and annotation.</title>
        <authorList>
            <consortium name="The Broad Institute Genomics Platform"/>
            <consortium name="The Broad Institute Genome Sequencing Center for Infectious Disease"/>
            <person name="Wu L."/>
            <person name="Ma J."/>
        </authorList>
    </citation>
    <scope>NUCLEOTIDE SEQUENCE [LARGE SCALE GENOMIC DNA]</scope>
    <source>
        <strain evidence="12">CCUG 71848</strain>
    </source>
</reference>
<evidence type="ECO:0000259" key="10">
    <source>
        <dbReference type="Pfam" id="PF18317"/>
    </source>
</evidence>
<dbReference type="SUPFAM" id="SSF53223">
    <property type="entry name" value="Aminoacid dehydrogenase-like, N-terminal domain"/>
    <property type="match status" value="1"/>
</dbReference>
<name>A0ABW3PGT6_9LACO</name>
<dbReference type="PANTHER" id="PTHR21089:SF1">
    <property type="entry name" value="BIFUNCTIONAL 3-DEHYDROQUINATE DEHYDRATASE_SHIKIMATE DEHYDROGENASE, CHLOROPLASTIC"/>
    <property type="match status" value="1"/>
</dbReference>
<feature type="binding site" evidence="7">
    <location>
        <position position="66"/>
    </location>
    <ligand>
        <name>shikimate</name>
        <dbReference type="ChEBI" id="CHEBI:36208"/>
    </ligand>
</feature>
<dbReference type="InterPro" id="IPR007698">
    <property type="entry name" value="AlaDH/PNT_NAD(H)-bd"/>
</dbReference>
<evidence type="ECO:0000259" key="9">
    <source>
        <dbReference type="Pfam" id="PF08501"/>
    </source>
</evidence>
<feature type="domain" description="Shikimate dehydrogenase substrate binding N-terminal" evidence="9">
    <location>
        <begin position="11"/>
        <end position="93"/>
    </location>
</feature>
<feature type="domain" description="Alanine dehydrogenase/pyridine nucleotide transhydrogenase NAD(H)-binding" evidence="8">
    <location>
        <begin position="117"/>
        <end position="227"/>
    </location>
</feature>
<sequence>MINGHTKLYGLLAHPAAHSLSPLIHNTSFEVTGINGVYLAFDVIPDNLKPSIEAMRAMNIGGVNLSMPLKTEVLPLLDEVTPRATRLRAVNTITNHAGRLIGDTTDGQGFIDALESAGITVKNQKITILGAGGAGRSIIAAAIEAGAAKITVFKRENATFMSRKKLLESWSTVITVIPYGDDHAMAKSVADSQIIVNATNLGMGENQLLPISQTVLTQLTPQHVVVDAIYFPLETPLVAAAKKRGCRTFNGVGMLVHQAAGSFRQWTGQKMPVETVMAKVKRAVAKRIQDQSG</sequence>
<evidence type="ECO:0000256" key="2">
    <source>
        <dbReference type="ARBA" id="ARBA00012962"/>
    </source>
</evidence>
<feature type="active site" description="Proton acceptor" evidence="7">
    <location>
        <position position="70"/>
    </location>
</feature>
<comment type="caution">
    <text evidence="7">Lacks conserved residue(s) required for the propagation of feature annotation.</text>
</comment>
<feature type="binding site" evidence="7">
    <location>
        <position position="251"/>
    </location>
    <ligand>
        <name>NADP(+)</name>
        <dbReference type="ChEBI" id="CHEBI:58349"/>
    </ligand>
</feature>
<evidence type="ECO:0000256" key="3">
    <source>
        <dbReference type="ARBA" id="ARBA00022605"/>
    </source>
</evidence>
<dbReference type="Pfam" id="PF18317">
    <property type="entry name" value="SDH_C"/>
    <property type="match status" value="1"/>
</dbReference>
<dbReference type="NCBIfam" id="TIGR00507">
    <property type="entry name" value="aroE"/>
    <property type="match status" value="1"/>
</dbReference>
<dbReference type="InterPro" id="IPR022893">
    <property type="entry name" value="Shikimate_DH_fam"/>
</dbReference>
<evidence type="ECO:0000256" key="1">
    <source>
        <dbReference type="ARBA" id="ARBA00004871"/>
    </source>
</evidence>
<dbReference type="InterPro" id="IPR013708">
    <property type="entry name" value="Shikimate_DH-bd_N"/>
</dbReference>
<evidence type="ECO:0000256" key="5">
    <source>
        <dbReference type="ARBA" id="ARBA00023002"/>
    </source>
</evidence>
<dbReference type="InterPro" id="IPR046346">
    <property type="entry name" value="Aminoacid_DH-like_N_sf"/>
</dbReference>
<feature type="binding site" evidence="7">
    <location>
        <position position="91"/>
    </location>
    <ligand>
        <name>shikimate</name>
        <dbReference type="ChEBI" id="CHEBI:36208"/>
    </ligand>
</feature>
<comment type="similarity">
    <text evidence="7">Belongs to the shikimate dehydrogenase family.</text>
</comment>
<dbReference type="EC" id="1.1.1.25" evidence="2 7"/>